<evidence type="ECO:0000256" key="1">
    <source>
        <dbReference type="ARBA" id="ARBA00004613"/>
    </source>
</evidence>
<dbReference type="InterPro" id="IPR002509">
    <property type="entry name" value="NODB_dom"/>
</dbReference>
<evidence type="ECO:0000259" key="3">
    <source>
        <dbReference type="PROSITE" id="PS51677"/>
    </source>
</evidence>
<sequence>MNNKLPISNNMGYMFLRRLISLLSPSGHSACLSIVIYHRVLLEPDRLLGGREDKASFELHLSYLTRYFNVLSLPDAILGLRRGTLPSRALCITFDDGYADNAEVALPILKQYGVPATFFIAAGCINGGRMWNDSVIEFVRRVPGDSLDLTSIGLGNYAIGSLMQRRQTLFSLLSTLKYLPLEVRQSQVDKMCALLPIHLPDDLMMSSSQIRALHSAGMEIGGHTMNHPILARIKNNMARSEIAEGKERLEGIIRAPVKFFAYPNGKPGQDYQLDHVNIVKELGFSAAVSTAWGVAKRGDDQYQLPRFTPWDRKQHYFLLRMARNMFKPVKTV</sequence>
<dbReference type="InterPro" id="IPR011330">
    <property type="entry name" value="Glyco_hydro/deAcase_b/a-brl"/>
</dbReference>
<proteinExistence type="predicted"/>
<evidence type="ECO:0000256" key="2">
    <source>
        <dbReference type="ARBA" id="ARBA00022729"/>
    </source>
</evidence>
<protein>
    <submittedName>
        <fullName evidence="4">Peptidoglycan/xylan/chitin deacetylase, PgdA/CDA1 family</fullName>
    </submittedName>
</protein>
<dbReference type="RefSeq" id="WP_245812933.1">
    <property type="nucleotide sequence ID" value="NZ_FSRO01000001.1"/>
</dbReference>
<reference evidence="4 5" key="1">
    <citation type="submission" date="2016-12" db="EMBL/GenBank/DDBJ databases">
        <authorList>
            <person name="Song W.-J."/>
            <person name="Kurnit D.M."/>
        </authorList>
    </citation>
    <scope>NUCLEOTIDE SEQUENCE [LARGE SCALE GENOMIC DNA]</scope>
    <source>
        <strain evidence="4 5">ATCC 49181</strain>
    </source>
</reference>
<dbReference type="Gene3D" id="3.20.20.370">
    <property type="entry name" value="Glycoside hydrolase/deacetylase"/>
    <property type="match status" value="1"/>
</dbReference>
<evidence type="ECO:0000313" key="4">
    <source>
        <dbReference type="EMBL" id="SIO26738.1"/>
    </source>
</evidence>
<dbReference type="AlphaFoldDB" id="A0A1N6I3Y7"/>
<dbReference type="Proteomes" id="UP000185062">
    <property type="component" value="Unassembled WGS sequence"/>
</dbReference>
<dbReference type="InterPro" id="IPR051398">
    <property type="entry name" value="Polysacch_Deacetylase"/>
</dbReference>
<feature type="domain" description="NodB homology" evidence="3">
    <location>
        <begin position="88"/>
        <end position="332"/>
    </location>
</feature>
<dbReference type="EMBL" id="FSRO01000001">
    <property type="protein sequence ID" value="SIO26738.1"/>
    <property type="molecule type" value="Genomic_DNA"/>
</dbReference>
<dbReference type="CDD" id="cd10918">
    <property type="entry name" value="CE4_NodB_like_5s_6s"/>
    <property type="match status" value="1"/>
</dbReference>
<keyword evidence="2" id="KW-0732">Signal</keyword>
<dbReference type="GO" id="GO:0005576">
    <property type="term" value="C:extracellular region"/>
    <property type="evidence" value="ECO:0007669"/>
    <property type="project" value="UniProtKB-SubCell"/>
</dbReference>
<dbReference type="GO" id="GO:0016810">
    <property type="term" value="F:hydrolase activity, acting on carbon-nitrogen (but not peptide) bonds"/>
    <property type="evidence" value="ECO:0007669"/>
    <property type="project" value="InterPro"/>
</dbReference>
<dbReference type="PROSITE" id="PS51677">
    <property type="entry name" value="NODB"/>
    <property type="match status" value="1"/>
</dbReference>
<dbReference type="STRING" id="44575.SAMN05216419_100853"/>
<dbReference type="PANTHER" id="PTHR34216:SF3">
    <property type="entry name" value="POLY-BETA-1,6-N-ACETYL-D-GLUCOSAMINE N-DEACETYLASE"/>
    <property type="match status" value="1"/>
</dbReference>
<organism evidence="4 5">
    <name type="scientific">Nitrosomonas cryotolerans ATCC 49181</name>
    <dbReference type="NCBI Taxonomy" id="1131553"/>
    <lineage>
        <taxon>Bacteria</taxon>
        <taxon>Pseudomonadati</taxon>
        <taxon>Pseudomonadota</taxon>
        <taxon>Betaproteobacteria</taxon>
        <taxon>Nitrosomonadales</taxon>
        <taxon>Nitrosomonadaceae</taxon>
        <taxon>Nitrosomonas</taxon>
    </lineage>
</organism>
<accession>A0A1N6I3Y7</accession>
<dbReference type="eggNOG" id="COG0726">
    <property type="taxonomic scope" value="Bacteria"/>
</dbReference>
<name>A0A1N6I3Y7_9PROT</name>
<dbReference type="Pfam" id="PF01522">
    <property type="entry name" value="Polysacc_deac_1"/>
    <property type="match status" value="2"/>
</dbReference>
<dbReference type="PANTHER" id="PTHR34216">
    <property type="match status" value="1"/>
</dbReference>
<dbReference type="SUPFAM" id="SSF88713">
    <property type="entry name" value="Glycoside hydrolase/deacetylase"/>
    <property type="match status" value="1"/>
</dbReference>
<evidence type="ECO:0000313" key="5">
    <source>
        <dbReference type="Proteomes" id="UP000185062"/>
    </source>
</evidence>
<keyword evidence="5" id="KW-1185">Reference proteome</keyword>
<dbReference type="GO" id="GO:0005975">
    <property type="term" value="P:carbohydrate metabolic process"/>
    <property type="evidence" value="ECO:0007669"/>
    <property type="project" value="InterPro"/>
</dbReference>
<comment type="subcellular location">
    <subcellularLocation>
        <location evidence="1">Secreted</location>
    </subcellularLocation>
</comment>
<gene>
    <name evidence="4" type="ORF">SAMN02743940_1526</name>
</gene>